<evidence type="ECO:0000313" key="3">
    <source>
        <dbReference type="Proteomes" id="UP000297280"/>
    </source>
</evidence>
<reference evidence="2 3" key="1">
    <citation type="submission" date="2017-12" db="EMBL/GenBank/DDBJ databases">
        <title>Comparative genomics of Botrytis spp.</title>
        <authorList>
            <person name="Valero-Jimenez C.A."/>
            <person name="Tapia P."/>
            <person name="Veloso J."/>
            <person name="Silva-Moreno E."/>
            <person name="Staats M."/>
            <person name="Valdes J.H."/>
            <person name="Van Kan J.A.L."/>
        </authorList>
    </citation>
    <scope>NUCLEOTIDE SEQUENCE [LARGE SCALE GENOMIC DNA]</scope>
    <source>
        <strain evidence="2 3">MUCL3349</strain>
    </source>
</reference>
<keyword evidence="3" id="KW-1185">Reference proteome</keyword>
<sequence length="94" mass="10887">MKIIDQTMRASKASAEAPESTKSETKRLQMMTAELKENEELLNMRISINNQEIAKLKDNKPKYQAEIAALRKEKSDGWEIRQHYSVDTMRGTRC</sequence>
<dbReference type="Proteomes" id="UP000297280">
    <property type="component" value="Unassembled WGS sequence"/>
</dbReference>
<accession>A0A4Z1KLS0</accession>
<evidence type="ECO:0000256" key="1">
    <source>
        <dbReference type="SAM" id="MobiDB-lite"/>
    </source>
</evidence>
<dbReference type="EMBL" id="PQXO01000257">
    <property type="protein sequence ID" value="TGO87021.1"/>
    <property type="molecule type" value="Genomic_DNA"/>
</dbReference>
<organism evidence="2 3">
    <name type="scientific">Botrytis porri</name>
    <dbReference type="NCBI Taxonomy" id="87229"/>
    <lineage>
        <taxon>Eukaryota</taxon>
        <taxon>Fungi</taxon>
        <taxon>Dikarya</taxon>
        <taxon>Ascomycota</taxon>
        <taxon>Pezizomycotina</taxon>
        <taxon>Leotiomycetes</taxon>
        <taxon>Helotiales</taxon>
        <taxon>Sclerotiniaceae</taxon>
        <taxon>Botrytis</taxon>
    </lineage>
</organism>
<protein>
    <submittedName>
        <fullName evidence="2">Uncharacterized protein</fullName>
    </submittedName>
</protein>
<name>A0A4Z1KLS0_9HELO</name>
<proteinExistence type="predicted"/>
<gene>
    <name evidence="2" type="ORF">BPOR_0258g00100</name>
</gene>
<comment type="caution">
    <text evidence="2">The sequence shown here is derived from an EMBL/GenBank/DDBJ whole genome shotgun (WGS) entry which is preliminary data.</text>
</comment>
<feature type="region of interest" description="Disordered" evidence="1">
    <location>
        <begin position="1"/>
        <end position="25"/>
    </location>
</feature>
<dbReference type="AlphaFoldDB" id="A0A4Z1KLS0"/>
<evidence type="ECO:0000313" key="2">
    <source>
        <dbReference type="EMBL" id="TGO87021.1"/>
    </source>
</evidence>